<organism evidence="10 11">
    <name type="scientific">Neglectibacter timonensis</name>
    <dbReference type="NCBI Taxonomy" id="1776382"/>
    <lineage>
        <taxon>Bacteria</taxon>
        <taxon>Bacillati</taxon>
        <taxon>Bacillota</taxon>
        <taxon>Clostridia</taxon>
        <taxon>Eubacteriales</taxon>
        <taxon>Oscillospiraceae</taxon>
        <taxon>Neglectibacter</taxon>
    </lineage>
</organism>
<comment type="pathway">
    <text evidence="1 8">Amino-acid biosynthesis; L-lysine biosynthesis via DAP pathway; DL-2,6-diaminopimelate from LL-2,6-diaminopimelate: step 1/1.</text>
</comment>
<comment type="caution">
    <text evidence="8">Lacks conserved residue(s) required for the propagation of feature annotation.</text>
</comment>
<feature type="site" description="Could be important to modulate the pK values of the two catalytic cysteine residues" evidence="8">
    <location>
        <position position="167"/>
    </location>
</feature>
<evidence type="ECO:0000256" key="6">
    <source>
        <dbReference type="ARBA" id="ARBA00023235"/>
    </source>
</evidence>
<comment type="similarity">
    <text evidence="2 8">Belongs to the diaminopimelate epimerase family.</text>
</comment>
<dbReference type="GeneID" id="90532178"/>
<evidence type="ECO:0000256" key="5">
    <source>
        <dbReference type="ARBA" id="ARBA00023154"/>
    </source>
</evidence>
<evidence type="ECO:0000256" key="4">
    <source>
        <dbReference type="ARBA" id="ARBA00022605"/>
    </source>
</evidence>
<accession>A0ABT1S103</accession>
<feature type="active site" description="Proton donor" evidence="8">
    <location>
        <position position="76"/>
    </location>
</feature>
<dbReference type="NCBIfam" id="TIGR00652">
    <property type="entry name" value="DapF"/>
    <property type="match status" value="1"/>
</dbReference>
<feature type="site" description="Could be important to modulate the pK values of the two catalytic cysteine residues" evidence="8">
    <location>
        <position position="216"/>
    </location>
</feature>
<evidence type="ECO:0000256" key="7">
    <source>
        <dbReference type="ARBA" id="ARBA00051712"/>
    </source>
</evidence>
<evidence type="ECO:0000256" key="1">
    <source>
        <dbReference type="ARBA" id="ARBA00005196"/>
    </source>
</evidence>
<protein>
    <recommendedName>
        <fullName evidence="3 8">Diaminopimelate epimerase</fullName>
        <shortName evidence="8">DAP epimerase</shortName>
        <ecNumber evidence="3 8">5.1.1.7</ecNumber>
    </recommendedName>
    <alternativeName>
        <fullName evidence="8">PLP-independent amino acid racemase</fullName>
    </alternativeName>
</protein>
<dbReference type="InterPro" id="IPR018510">
    <property type="entry name" value="DAP_epimerase_AS"/>
</dbReference>
<comment type="subunit">
    <text evidence="8">Homodimer.</text>
</comment>
<feature type="binding site" evidence="8">
    <location>
        <position position="16"/>
    </location>
    <ligand>
        <name>substrate</name>
    </ligand>
</feature>
<feature type="binding site" evidence="8">
    <location>
        <position position="165"/>
    </location>
    <ligand>
        <name>substrate</name>
    </ligand>
</feature>
<keyword evidence="5 8" id="KW-0457">Lysine biosynthesis</keyword>
<dbReference type="SUPFAM" id="SSF54506">
    <property type="entry name" value="Diaminopimelate epimerase-like"/>
    <property type="match status" value="2"/>
</dbReference>
<dbReference type="PANTHER" id="PTHR31689:SF0">
    <property type="entry name" value="DIAMINOPIMELATE EPIMERASE"/>
    <property type="match status" value="1"/>
</dbReference>
<feature type="active site" description="Proton acceptor" evidence="8">
    <location>
        <position position="225"/>
    </location>
</feature>
<evidence type="ECO:0000256" key="2">
    <source>
        <dbReference type="ARBA" id="ARBA00010219"/>
    </source>
</evidence>
<dbReference type="PANTHER" id="PTHR31689">
    <property type="entry name" value="DIAMINOPIMELATE EPIMERASE, CHLOROPLASTIC"/>
    <property type="match status" value="1"/>
</dbReference>
<dbReference type="RefSeq" id="WP_066863220.1">
    <property type="nucleotide sequence ID" value="NZ_CABKVV010000013.1"/>
</dbReference>
<evidence type="ECO:0000313" key="11">
    <source>
        <dbReference type="Proteomes" id="UP001524473"/>
    </source>
</evidence>
<keyword evidence="4 8" id="KW-0028">Amino-acid biosynthesis</keyword>
<sequence length="282" mass="30366">MSGNKLCFTKMHGCGNDYIYFNCVGDSIENPEKLAVRLSDRHKGIGGDGIVLICPSELADAKMRMFNIDGSEGKMCGNAIRCVAKYLWDREMVRKEEIHIETLSGIKTCWVHAVEGLADTVTVDMGSAVLAPAKIPVNLAGDVIVRRNTEVAGGIYDITCVSMGNPHCIVFGEDPDGLDLESLGPAFEHDPLFPERVNTEFVQVLGPNTLKMRVWERGSGETMACGTGACASAVAAVLCGSCKMGADIVVRLRGGDLVVNYTEDRVLMAGEAREIFEGSVEV</sequence>
<dbReference type="EC" id="5.1.1.7" evidence="3 8"/>
<feature type="active site" evidence="9">
    <location>
        <position position="76"/>
    </location>
</feature>
<proteinExistence type="inferred from homology"/>
<keyword evidence="8" id="KW-0963">Cytoplasm</keyword>
<feature type="binding site" evidence="8">
    <location>
        <position position="67"/>
    </location>
    <ligand>
        <name>substrate</name>
    </ligand>
</feature>
<dbReference type="Proteomes" id="UP001524473">
    <property type="component" value="Unassembled WGS sequence"/>
</dbReference>
<feature type="binding site" evidence="8">
    <location>
        <begin position="77"/>
        <end position="78"/>
    </location>
    <ligand>
        <name>substrate</name>
    </ligand>
</feature>
<feature type="binding site" evidence="8">
    <location>
        <begin position="216"/>
        <end position="217"/>
    </location>
    <ligand>
        <name>substrate</name>
    </ligand>
</feature>
<evidence type="ECO:0000256" key="8">
    <source>
        <dbReference type="HAMAP-Rule" id="MF_00197"/>
    </source>
</evidence>
<dbReference type="EMBL" id="JANFZH010000026">
    <property type="protein sequence ID" value="MCQ4840610.1"/>
    <property type="molecule type" value="Genomic_DNA"/>
</dbReference>
<dbReference type="Pfam" id="PF01678">
    <property type="entry name" value="DAP_epimerase"/>
    <property type="match status" value="2"/>
</dbReference>
<keyword evidence="11" id="KW-1185">Reference proteome</keyword>
<feature type="binding site" evidence="8">
    <location>
        <position position="198"/>
    </location>
    <ligand>
        <name>substrate</name>
    </ligand>
</feature>
<gene>
    <name evidence="8 10" type="primary">dapF</name>
    <name evidence="10" type="ORF">NE695_11890</name>
</gene>
<evidence type="ECO:0000256" key="3">
    <source>
        <dbReference type="ARBA" id="ARBA00013080"/>
    </source>
</evidence>
<keyword evidence="6 8" id="KW-0413">Isomerase</keyword>
<dbReference type="PROSITE" id="PS01326">
    <property type="entry name" value="DAP_EPIMERASE"/>
    <property type="match status" value="1"/>
</dbReference>
<comment type="catalytic activity">
    <reaction evidence="7 8">
        <text>(2S,6S)-2,6-diaminopimelate = meso-2,6-diaminopimelate</text>
        <dbReference type="Rhea" id="RHEA:15393"/>
        <dbReference type="ChEBI" id="CHEBI:57609"/>
        <dbReference type="ChEBI" id="CHEBI:57791"/>
        <dbReference type="EC" id="5.1.1.7"/>
    </reaction>
</comment>
<evidence type="ECO:0000256" key="9">
    <source>
        <dbReference type="PROSITE-ProRule" id="PRU10125"/>
    </source>
</evidence>
<evidence type="ECO:0000313" key="10">
    <source>
        <dbReference type="EMBL" id="MCQ4840610.1"/>
    </source>
</evidence>
<name>A0ABT1S103_9FIRM</name>
<comment type="caution">
    <text evidence="10">The sequence shown here is derived from an EMBL/GenBank/DDBJ whole genome shotgun (WGS) entry which is preliminary data.</text>
</comment>
<reference evidence="10 11" key="1">
    <citation type="submission" date="2022-06" db="EMBL/GenBank/DDBJ databases">
        <title>Isolation of gut microbiota from human fecal samples.</title>
        <authorList>
            <person name="Pamer E.G."/>
            <person name="Barat B."/>
            <person name="Waligurski E."/>
            <person name="Medina S."/>
            <person name="Paddock L."/>
            <person name="Mostad J."/>
        </authorList>
    </citation>
    <scope>NUCLEOTIDE SEQUENCE [LARGE SCALE GENOMIC DNA]</scope>
    <source>
        <strain evidence="10 11">DFI.9.73</strain>
    </source>
</reference>
<dbReference type="Gene3D" id="3.10.310.10">
    <property type="entry name" value="Diaminopimelate Epimerase, Chain A, domain 1"/>
    <property type="match status" value="2"/>
</dbReference>
<dbReference type="InterPro" id="IPR001653">
    <property type="entry name" value="DAP_epimerase_DapF"/>
</dbReference>
<comment type="subcellular location">
    <subcellularLocation>
        <location evidence="8">Cytoplasm</location>
    </subcellularLocation>
</comment>
<dbReference type="HAMAP" id="MF_00197">
    <property type="entry name" value="DAP_epimerase"/>
    <property type="match status" value="1"/>
</dbReference>
<comment type="function">
    <text evidence="8">Catalyzes the stereoinversion of LL-2,6-diaminopimelate (L,L-DAP) to meso-diaminopimelate (meso-DAP), a precursor of L-lysine and an essential component of the bacterial peptidoglycan.</text>
</comment>
<dbReference type="GO" id="GO:0008837">
    <property type="term" value="F:diaminopimelate epimerase activity"/>
    <property type="evidence" value="ECO:0007669"/>
    <property type="project" value="UniProtKB-EC"/>
</dbReference>
<feature type="binding site" evidence="8">
    <location>
        <begin position="226"/>
        <end position="227"/>
    </location>
    <ligand>
        <name>substrate</name>
    </ligand>
</feature>